<keyword evidence="2" id="KW-1003">Cell membrane</keyword>
<evidence type="ECO:0000256" key="3">
    <source>
        <dbReference type="ARBA" id="ARBA00022692"/>
    </source>
</evidence>
<evidence type="ECO:0000256" key="1">
    <source>
        <dbReference type="ARBA" id="ARBA00004651"/>
    </source>
</evidence>
<protein>
    <submittedName>
        <fullName evidence="7">Uncharacterized protein</fullName>
    </submittedName>
</protein>
<feature type="transmembrane region" description="Helical" evidence="6">
    <location>
        <begin position="114"/>
        <end position="141"/>
    </location>
</feature>
<accession>A0A846ZL03</accession>
<keyword evidence="3 6" id="KW-0812">Transmembrane</keyword>
<dbReference type="RefSeq" id="WP_168608642.1">
    <property type="nucleotide sequence ID" value="NZ_JAAZQD010000002.1"/>
</dbReference>
<evidence type="ECO:0000256" key="4">
    <source>
        <dbReference type="ARBA" id="ARBA00022989"/>
    </source>
</evidence>
<evidence type="ECO:0000313" key="7">
    <source>
        <dbReference type="EMBL" id="NKZ38269.1"/>
    </source>
</evidence>
<comment type="subcellular location">
    <subcellularLocation>
        <location evidence="1">Cell membrane</location>
        <topology evidence="1">Multi-pass membrane protein</topology>
    </subcellularLocation>
</comment>
<dbReference type="GO" id="GO:0005886">
    <property type="term" value="C:plasma membrane"/>
    <property type="evidence" value="ECO:0007669"/>
    <property type="project" value="UniProtKB-SubCell"/>
</dbReference>
<sequence length="326" mass="35169">MKRVFRLAGIAIALATGVFFILYAKRAIHGHDLSALLQANVIGALITLVLLYVCLIPITALAWTWLLRGLGQRIAYLSTLAILAVTQFGKYMPGNVAQHIGRLAMARRTMPMTPVVLSMTYETLLTIVACAHVATLTLLWAPHSVLSRLPLGDHRQALLVTVTLGALIALSILPRLASKITHRRLGALHPCTASNELVNTFHPGWKRAASCYAMYVLNFLLIGIGLWWLSRVLAPVESAHTNPVFFAGAFAASWVLGFLAPGAPAGLGVREALLTIILGTYFAPASAVILIVSLRIATTLGDLLNFCFGFVLNLRLRKSVSPHPSG</sequence>
<evidence type="ECO:0000256" key="5">
    <source>
        <dbReference type="ARBA" id="ARBA00023136"/>
    </source>
</evidence>
<dbReference type="EMBL" id="JAAZQD010000002">
    <property type="protein sequence ID" value="NKZ38269.1"/>
    <property type="molecule type" value="Genomic_DNA"/>
</dbReference>
<gene>
    <name evidence="7" type="ORF">HF690_04775</name>
</gene>
<dbReference type="AlphaFoldDB" id="A0A846ZL03"/>
<dbReference type="InterPro" id="IPR022791">
    <property type="entry name" value="L-PG_synthase/AglD"/>
</dbReference>
<organism evidence="7 8">
    <name type="scientific">Oleiagrimonas citrea</name>
    <dbReference type="NCBI Taxonomy" id="1665687"/>
    <lineage>
        <taxon>Bacteria</taxon>
        <taxon>Pseudomonadati</taxon>
        <taxon>Pseudomonadota</taxon>
        <taxon>Gammaproteobacteria</taxon>
        <taxon>Lysobacterales</taxon>
        <taxon>Rhodanobacteraceae</taxon>
        <taxon>Oleiagrimonas</taxon>
    </lineage>
</organism>
<evidence type="ECO:0000313" key="8">
    <source>
        <dbReference type="Proteomes" id="UP000541636"/>
    </source>
</evidence>
<keyword evidence="5 6" id="KW-0472">Membrane</keyword>
<dbReference type="Proteomes" id="UP000541636">
    <property type="component" value="Unassembled WGS sequence"/>
</dbReference>
<feature type="transmembrane region" description="Helical" evidence="6">
    <location>
        <begin position="272"/>
        <end position="292"/>
    </location>
</feature>
<keyword evidence="8" id="KW-1185">Reference proteome</keyword>
<feature type="transmembrane region" description="Helical" evidence="6">
    <location>
        <begin position="36"/>
        <end position="62"/>
    </location>
</feature>
<evidence type="ECO:0000256" key="2">
    <source>
        <dbReference type="ARBA" id="ARBA00022475"/>
    </source>
</evidence>
<feature type="transmembrane region" description="Helical" evidence="6">
    <location>
        <begin position="212"/>
        <end position="230"/>
    </location>
</feature>
<proteinExistence type="predicted"/>
<feature type="transmembrane region" description="Helical" evidence="6">
    <location>
        <begin position="6"/>
        <end position="24"/>
    </location>
</feature>
<feature type="transmembrane region" description="Helical" evidence="6">
    <location>
        <begin position="242"/>
        <end position="260"/>
    </location>
</feature>
<keyword evidence="4 6" id="KW-1133">Transmembrane helix</keyword>
<feature type="transmembrane region" description="Helical" evidence="6">
    <location>
        <begin position="157"/>
        <end position="177"/>
    </location>
</feature>
<comment type="caution">
    <text evidence="7">The sequence shown here is derived from an EMBL/GenBank/DDBJ whole genome shotgun (WGS) entry which is preliminary data.</text>
</comment>
<name>A0A846ZL03_9GAMM</name>
<evidence type="ECO:0000256" key="6">
    <source>
        <dbReference type="SAM" id="Phobius"/>
    </source>
</evidence>
<reference evidence="7 8" key="1">
    <citation type="journal article" date="2017" name="Int. J. Syst. Evol. Microbiol.">
        <title>Oleiagrimonas citrea sp. nov., a marine bacterium isolated from tidal flat sediment and emended description of the genus Oleiagrimonas Fang et al. 2015 and Oleiagrimonas soli.</title>
        <authorList>
            <person name="Yang S.H."/>
            <person name="Seo H.S."/>
            <person name="Seong C.N."/>
            <person name="Kwon K.K."/>
        </authorList>
    </citation>
    <scope>NUCLEOTIDE SEQUENCE [LARGE SCALE GENOMIC DNA]</scope>
    <source>
        <strain evidence="7 8">MEBiC09124</strain>
    </source>
</reference>
<dbReference type="Pfam" id="PF03706">
    <property type="entry name" value="LPG_synthase_TM"/>
    <property type="match status" value="1"/>
</dbReference>